<evidence type="ECO:0000313" key="3">
    <source>
        <dbReference type="Proteomes" id="UP000005206"/>
    </source>
</evidence>
<dbReference type="Proteomes" id="UP000005206">
    <property type="component" value="Chromosome 14"/>
</dbReference>
<accession>C7ZBN6</accession>
<organism evidence="2 3">
    <name type="scientific">Fusarium vanettenii (strain ATCC MYA-4622 / CBS 123669 / FGSC 9596 / NRRL 45880 / 77-13-4)</name>
    <name type="common">Fusarium solani subsp. pisi</name>
    <dbReference type="NCBI Taxonomy" id="660122"/>
    <lineage>
        <taxon>Eukaryota</taxon>
        <taxon>Fungi</taxon>
        <taxon>Dikarya</taxon>
        <taxon>Ascomycota</taxon>
        <taxon>Pezizomycotina</taxon>
        <taxon>Sordariomycetes</taxon>
        <taxon>Hypocreomycetidae</taxon>
        <taxon>Hypocreales</taxon>
        <taxon>Nectriaceae</taxon>
        <taxon>Fusarium</taxon>
        <taxon>Fusarium solani species complex</taxon>
        <taxon>Fusarium vanettenii</taxon>
    </lineage>
</organism>
<dbReference type="VEuPathDB" id="FungiDB:NECHADRAFT_88474"/>
<dbReference type="HOGENOM" id="CLU_1261822_0_0_1"/>
<sequence length="219" mass="25296">MIVNKTSNLDCCEENYTTLVEPQQTESSEAPFPQTAGQPKSRQRDLSIDSSSQVERKLDEQEIQIDILELELDQHKELLREKIHQLNERDATIKTQCFHIVALHHDVHRLTEEKERLDIMAMNLRNQLKEFERQDWQMLNTVDNSCSSQQQVVEAPAYSTSETQRLSGNRVPTCYVCKVNLVMKTTRNYRRNKITPPLAQDTSDATYLGGFLVVLTAFL</sequence>
<evidence type="ECO:0000256" key="1">
    <source>
        <dbReference type="SAM" id="MobiDB-lite"/>
    </source>
</evidence>
<dbReference type="InParanoid" id="C7ZBN6"/>
<dbReference type="AlphaFoldDB" id="C7ZBN6"/>
<dbReference type="GeneID" id="9670633"/>
<dbReference type="OrthoDB" id="5101820at2759"/>
<keyword evidence="3" id="KW-1185">Reference proteome</keyword>
<name>C7ZBN6_FUSV7</name>
<reference evidence="2 3" key="1">
    <citation type="journal article" date="2009" name="PLoS Genet.">
        <title>The genome of Nectria haematococca: contribution of supernumerary chromosomes to gene expansion.</title>
        <authorList>
            <person name="Coleman J.J."/>
            <person name="Rounsley S.D."/>
            <person name="Rodriguez-Carres M."/>
            <person name="Kuo A."/>
            <person name="Wasmann C.C."/>
            <person name="Grimwood J."/>
            <person name="Schmutz J."/>
            <person name="Taga M."/>
            <person name="White G.J."/>
            <person name="Zhou S."/>
            <person name="Schwartz D.C."/>
            <person name="Freitag M."/>
            <person name="Ma L.J."/>
            <person name="Danchin E.G."/>
            <person name="Henrissat B."/>
            <person name="Coutinho P.M."/>
            <person name="Nelson D.R."/>
            <person name="Straney D."/>
            <person name="Napoli C.A."/>
            <person name="Barker B.M."/>
            <person name="Gribskov M."/>
            <person name="Rep M."/>
            <person name="Kroken S."/>
            <person name="Molnar I."/>
            <person name="Rensing C."/>
            <person name="Kennell J.C."/>
            <person name="Zamora J."/>
            <person name="Farman M.L."/>
            <person name="Selker E.U."/>
            <person name="Salamov A."/>
            <person name="Shapiro H."/>
            <person name="Pangilinan J."/>
            <person name="Lindquist E."/>
            <person name="Lamers C."/>
            <person name="Grigoriev I.V."/>
            <person name="Geiser D.M."/>
            <person name="Covert S.F."/>
            <person name="Temporini E."/>
            <person name="Vanetten H.D."/>
        </authorList>
    </citation>
    <scope>NUCLEOTIDE SEQUENCE [LARGE SCALE GENOMIC DNA]</scope>
    <source>
        <strain evidence="3">ATCC MYA-4622 / CBS 123669 / FGSC 9596 / NRRL 45880 / 77-13-4</strain>
    </source>
</reference>
<feature type="region of interest" description="Disordered" evidence="1">
    <location>
        <begin position="21"/>
        <end position="53"/>
    </location>
</feature>
<proteinExistence type="predicted"/>
<evidence type="ECO:0000313" key="2">
    <source>
        <dbReference type="EMBL" id="EEU38597.1"/>
    </source>
</evidence>
<protein>
    <submittedName>
        <fullName evidence="2">Uncharacterized protein</fullName>
    </submittedName>
</protein>
<gene>
    <name evidence="2" type="ORF">NECHADRAFT_88474</name>
</gene>
<dbReference type="RefSeq" id="XP_003044310.1">
    <property type="nucleotide sequence ID" value="XM_003044264.1"/>
</dbReference>
<dbReference type="KEGG" id="nhe:NECHADRAFT_88474"/>
<dbReference type="EMBL" id="GG698915">
    <property type="protein sequence ID" value="EEU38597.1"/>
    <property type="molecule type" value="Genomic_DNA"/>
</dbReference>